<sequence length="157" mass="17182">MQAQAPLDGTTVPLSSWIRASAAWCLAWPRFILGAASKKSDFAWPNPPHTHTLSLSLTHTHSLLHPHPPRASAKRNSQRSPGWDCQGSLAWAKGLSRPKVARDQRADAGSSARQVSLPLFARLPFWVAAALHSLLVVRARVEPTITYRSPLADSQVQ</sequence>
<organism evidence="2 3">
    <name type="scientific">Coniella lustricola</name>
    <dbReference type="NCBI Taxonomy" id="2025994"/>
    <lineage>
        <taxon>Eukaryota</taxon>
        <taxon>Fungi</taxon>
        <taxon>Dikarya</taxon>
        <taxon>Ascomycota</taxon>
        <taxon>Pezizomycotina</taxon>
        <taxon>Sordariomycetes</taxon>
        <taxon>Sordariomycetidae</taxon>
        <taxon>Diaporthales</taxon>
        <taxon>Schizoparmaceae</taxon>
        <taxon>Coniella</taxon>
    </lineage>
</organism>
<feature type="region of interest" description="Disordered" evidence="1">
    <location>
        <begin position="64"/>
        <end position="84"/>
    </location>
</feature>
<name>A0A2T2ZUD9_9PEZI</name>
<dbReference type="EMBL" id="KZ678680">
    <property type="protein sequence ID" value="PSR76993.1"/>
    <property type="molecule type" value="Genomic_DNA"/>
</dbReference>
<reference evidence="2 3" key="1">
    <citation type="journal article" date="2018" name="Mycol. Prog.">
        <title>Coniella lustricola, a new species from submerged detritus.</title>
        <authorList>
            <person name="Raudabaugh D.B."/>
            <person name="Iturriaga T."/>
            <person name="Carver A."/>
            <person name="Mondo S."/>
            <person name="Pangilinan J."/>
            <person name="Lipzen A."/>
            <person name="He G."/>
            <person name="Amirebrahimi M."/>
            <person name="Grigoriev I.V."/>
            <person name="Miller A.N."/>
        </authorList>
    </citation>
    <scope>NUCLEOTIDE SEQUENCE [LARGE SCALE GENOMIC DNA]</scope>
    <source>
        <strain evidence="2 3">B22-T-1</strain>
    </source>
</reference>
<dbReference type="AlphaFoldDB" id="A0A2T2ZUD9"/>
<evidence type="ECO:0000313" key="2">
    <source>
        <dbReference type="EMBL" id="PSR76993.1"/>
    </source>
</evidence>
<dbReference type="InParanoid" id="A0A2T2ZUD9"/>
<gene>
    <name evidence="2" type="ORF">BD289DRAFT_162521</name>
</gene>
<keyword evidence="3" id="KW-1185">Reference proteome</keyword>
<proteinExistence type="predicted"/>
<accession>A0A2T2ZUD9</accession>
<dbReference type="Proteomes" id="UP000241462">
    <property type="component" value="Unassembled WGS sequence"/>
</dbReference>
<protein>
    <submittedName>
        <fullName evidence="2">Uncharacterized protein</fullName>
    </submittedName>
</protein>
<feature type="compositionally biased region" description="Basic residues" evidence="1">
    <location>
        <begin position="64"/>
        <end position="77"/>
    </location>
</feature>
<evidence type="ECO:0000313" key="3">
    <source>
        <dbReference type="Proteomes" id="UP000241462"/>
    </source>
</evidence>
<evidence type="ECO:0000256" key="1">
    <source>
        <dbReference type="SAM" id="MobiDB-lite"/>
    </source>
</evidence>